<feature type="region of interest" description="Disordered" evidence="1">
    <location>
        <begin position="13"/>
        <end position="33"/>
    </location>
</feature>
<organism evidence="2 3">
    <name type="scientific">Hypsibius exemplaris</name>
    <name type="common">Freshwater tardigrade</name>
    <dbReference type="NCBI Taxonomy" id="2072580"/>
    <lineage>
        <taxon>Eukaryota</taxon>
        <taxon>Metazoa</taxon>
        <taxon>Ecdysozoa</taxon>
        <taxon>Tardigrada</taxon>
        <taxon>Eutardigrada</taxon>
        <taxon>Parachela</taxon>
        <taxon>Hypsibioidea</taxon>
        <taxon>Hypsibiidae</taxon>
        <taxon>Hypsibius</taxon>
    </lineage>
</organism>
<accession>A0A1W0XDF6</accession>
<evidence type="ECO:0000313" key="3">
    <source>
        <dbReference type="Proteomes" id="UP000192578"/>
    </source>
</evidence>
<name>A0A1W0XDF6_HYPEX</name>
<dbReference type="Proteomes" id="UP000192578">
    <property type="component" value="Unassembled WGS sequence"/>
</dbReference>
<dbReference type="EMBL" id="MTYJ01000003">
    <property type="protein sequence ID" value="OQV25438.1"/>
    <property type="molecule type" value="Genomic_DNA"/>
</dbReference>
<dbReference type="AlphaFoldDB" id="A0A1W0XDF6"/>
<evidence type="ECO:0000256" key="1">
    <source>
        <dbReference type="SAM" id="MobiDB-lite"/>
    </source>
</evidence>
<proteinExistence type="predicted"/>
<feature type="non-terminal residue" evidence="2">
    <location>
        <position position="101"/>
    </location>
</feature>
<gene>
    <name evidence="2" type="ORF">BV898_01114</name>
</gene>
<keyword evidence="3" id="KW-1185">Reference proteome</keyword>
<sequence>MELINLESWQAADKEMRPRNTRDPPAAFSSDRVGTMHSGNYSFRTCDKLSPAMDLGLRHSMCTWKTIIGSPSGVSGASSRYPLWNLRRFLLIVGIIFGDQP</sequence>
<reference evidence="3" key="1">
    <citation type="submission" date="2017-01" db="EMBL/GenBank/DDBJ databases">
        <title>Comparative genomics of anhydrobiosis in the tardigrade Hypsibius dujardini.</title>
        <authorList>
            <person name="Yoshida Y."/>
            <person name="Koutsovoulos G."/>
            <person name="Laetsch D."/>
            <person name="Stevens L."/>
            <person name="Kumar S."/>
            <person name="Horikawa D."/>
            <person name="Ishino K."/>
            <person name="Komine S."/>
            <person name="Tomita M."/>
            <person name="Blaxter M."/>
            <person name="Arakawa K."/>
        </authorList>
    </citation>
    <scope>NUCLEOTIDE SEQUENCE [LARGE SCALE GENOMIC DNA]</scope>
    <source>
        <strain evidence="3">Z151</strain>
    </source>
</reference>
<evidence type="ECO:0000313" key="2">
    <source>
        <dbReference type="EMBL" id="OQV25438.1"/>
    </source>
</evidence>
<comment type="caution">
    <text evidence="2">The sequence shown here is derived from an EMBL/GenBank/DDBJ whole genome shotgun (WGS) entry which is preliminary data.</text>
</comment>
<feature type="compositionally biased region" description="Basic and acidic residues" evidence="1">
    <location>
        <begin position="13"/>
        <end position="22"/>
    </location>
</feature>
<protein>
    <submittedName>
        <fullName evidence="2">Uncharacterized protein</fullName>
    </submittedName>
</protein>